<evidence type="ECO:0000256" key="7">
    <source>
        <dbReference type="ARBA" id="ARBA00022989"/>
    </source>
</evidence>
<protein>
    <recommendedName>
        <fullName evidence="2">histidine kinase</fullName>
        <ecNumber evidence="2">2.7.13.3</ecNumber>
    </recommendedName>
</protein>
<evidence type="ECO:0000256" key="1">
    <source>
        <dbReference type="ARBA" id="ARBA00000085"/>
    </source>
</evidence>
<dbReference type="Gene3D" id="6.10.340.10">
    <property type="match status" value="1"/>
</dbReference>
<feature type="compositionally biased region" description="Basic and acidic residues" evidence="8">
    <location>
        <begin position="638"/>
        <end position="649"/>
    </location>
</feature>
<dbReference type="PROSITE" id="PS50109">
    <property type="entry name" value="HIS_KIN"/>
    <property type="match status" value="1"/>
</dbReference>
<dbReference type="InterPro" id="IPR003594">
    <property type="entry name" value="HATPase_dom"/>
</dbReference>
<dbReference type="SMART" id="SM00387">
    <property type="entry name" value="HATPase_c"/>
    <property type="match status" value="1"/>
</dbReference>
<dbReference type="EMBL" id="MTBP01000002">
    <property type="protein sequence ID" value="POM25491.1"/>
    <property type="molecule type" value="Genomic_DNA"/>
</dbReference>
<organism evidence="11 12">
    <name type="scientific">Actinomadura rubteroloni</name>
    <dbReference type="NCBI Taxonomy" id="1926885"/>
    <lineage>
        <taxon>Bacteria</taxon>
        <taxon>Bacillati</taxon>
        <taxon>Actinomycetota</taxon>
        <taxon>Actinomycetes</taxon>
        <taxon>Streptosporangiales</taxon>
        <taxon>Thermomonosporaceae</taxon>
        <taxon>Actinomadura</taxon>
    </lineage>
</organism>
<keyword evidence="7" id="KW-0472">Membrane</keyword>
<name>A0A2P4UKB4_9ACTN</name>
<dbReference type="PROSITE" id="PS50906">
    <property type="entry name" value="NIT"/>
    <property type="match status" value="1"/>
</dbReference>
<evidence type="ECO:0000256" key="3">
    <source>
        <dbReference type="ARBA" id="ARBA00022553"/>
    </source>
</evidence>
<sequence>MRFRKPPENRKIRMRLKITAVLLSLTALWGFAAWVTVGDGWNLLQTSERDQTAGRPTKTLINVLQDERRASLVYLAARHRNAVPPDLSEQRARTDQAIARWRRTAKDAPGDKIQRHVELTSQRLQALTAIRNAIDSGTIDAAAAAKPYNDAIDAGFLINMANAELDDPDISADGRALIALTRSRELLSREDALAEGLLTARHMSGPEATQFAQAVGLSRYALEDAYGQLHPSDQGRYDAFASGASLARLRTLEDRLVAQSRSTSRPTSITPSQWETATRPVLAQLDTLVDEGGDAVVKRAQPIGYGVILRLILIAGLGLGAVVASIVLAVTTSRLLVRQLRRLKIAAQELSERRLPDVVERLSRGEKVDVAAEAPPLQFGDDEIGQVGQEINRVQEIAIAAAVGQAEQRRGFREVLRNQALRTQALSVQQHHVLDRVERRRDLDPEVFGDILKIDEVATRIRRHTGNILLLSGGQAHRGARRPMVLMDVIRLAIGQVENYQRVNVPRLDDRWLSGRALDVTSLLAELIENALSFSEPDTTVEVTSQATANGLAIMIEDKGLGLRPDQLEAVNRLIADPPPFDAASSSRLGLLVVGLIARRHGITVTLKGSAFGGIMAVVLLPNALFEAEPPAPSGGLPRREIPRPDEGPVRQNGSLALLRTAEPAPPALRVAHSGDTGPQQTPPVRVEAAPPAPEPRPAEPEADDEEDVRTTHGLPIRQPQASIVEQLRTEQAAAEPEPEPEADTRSPEDALRIMGSFQRGTRQGRADARRAGTGEQPQVTADEHVTVPDDQ</sequence>
<feature type="domain" description="NIT" evidence="10">
    <location>
        <begin position="55"/>
        <end position="303"/>
    </location>
</feature>
<reference evidence="11 12" key="1">
    <citation type="journal article" date="2017" name="Chemistry">
        <title>Isolation, Biosynthesis and Chemical Modifications of Rubterolones A-F: Rare Tropolone Alkaloids from Actinomadura sp. 5-2.</title>
        <authorList>
            <person name="Guo H."/>
            <person name="Benndorf R."/>
            <person name="Leichnitz D."/>
            <person name="Klassen J.L."/>
            <person name="Vollmers J."/>
            <person name="Gorls H."/>
            <person name="Steinacker M."/>
            <person name="Weigel C."/>
            <person name="Dahse H.M."/>
            <person name="Kaster A.K."/>
            <person name="de Beer Z.W."/>
            <person name="Poulsen M."/>
            <person name="Beemelmanns C."/>
        </authorList>
    </citation>
    <scope>NUCLEOTIDE SEQUENCE [LARGE SCALE GENOMIC DNA]</scope>
    <source>
        <strain evidence="11 12">5-2</strain>
    </source>
</reference>
<evidence type="ECO:0000259" key="9">
    <source>
        <dbReference type="PROSITE" id="PS50109"/>
    </source>
</evidence>
<accession>A0A2P4UKB4</accession>
<comment type="catalytic activity">
    <reaction evidence="1">
        <text>ATP + protein L-histidine = ADP + protein N-phospho-L-histidine.</text>
        <dbReference type="EC" id="2.7.13.3"/>
    </reaction>
</comment>
<evidence type="ECO:0000313" key="11">
    <source>
        <dbReference type="EMBL" id="POM25491.1"/>
    </source>
</evidence>
<dbReference type="Gene3D" id="3.30.565.10">
    <property type="entry name" value="Histidine kinase-like ATPase, C-terminal domain"/>
    <property type="match status" value="1"/>
</dbReference>
<dbReference type="InterPro" id="IPR013587">
    <property type="entry name" value="Nitrate/nitrite_sensing"/>
</dbReference>
<feature type="region of interest" description="Disordered" evidence="8">
    <location>
        <begin position="630"/>
        <end position="652"/>
    </location>
</feature>
<dbReference type="Pfam" id="PF08376">
    <property type="entry name" value="NIT"/>
    <property type="match status" value="1"/>
</dbReference>
<evidence type="ECO:0000256" key="2">
    <source>
        <dbReference type="ARBA" id="ARBA00012438"/>
    </source>
</evidence>
<gene>
    <name evidence="11" type="ORF">BTM25_41390</name>
</gene>
<evidence type="ECO:0000259" key="10">
    <source>
        <dbReference type="PROSITE" id="PS50906"/>
    </source>
</evidence>
<dbReference type="PANTHER" id="PTHR45436:SF5">
    <property type="entry name" value="SENSOR HISTIDINE KINASE TRCS"/>
    <property type="match status" value="1"/>
</dbReference>
<dbReference type="GO" id="GO:0004673">
    <property type="term" value="F:protein histidine kinase activity"/>
    <property type="evidence" value="ECO:0007669"/>
    <property type="project" value="UniProtKB-EC"/>
</dbReference>
<proteinExistence type="predicted"/>
<dbReference type="Proteomes" id="UP000242367">
    <property type="component" value="Unassembled WGS sequence"/>
</dbReference>
<evidence type="ECO:0000256" key="4">
    <source>
        <dbReference type="ARBA" id="ARBA00022679"/>
    </source>
</evidence>
<keyword evidence="5" id="KW-0812">Transmembrane</keyword>
<comment type="caution">
    <text evidence="11">The sequence shown here is derived from an EMBL/GenBank/DDBJ whole genome shotgun (WGS) entry which is preliminary data.</text>
</comment>
<dbReference type="InterPro" id="IPR036890">
    <property type="entry name" value="HATPase_C_sf"/>
</dbReference>
<keyword evidence="12" id="KW-1185">Reference proteome</keyword>
<dbReference type="InterPro" id="IPR010910">
    <property type="entry name" value="Nitrate/nitrite_sensing_bac"/>
</dbReference>
<feature type="domain" description="Histidine kinase" evidence="9">
    <location>
        <begin position="513"/>
        <end position="625"/>
    </location>
</feature>
<dbReference type="InterPro" id="IPR050428">
    <property type="entry name" value="TCS_sensor_his_kinase"/>
</dbReference>
<feature type="compositionally biased region" description="Basic and acidic residues" evidence="8">
    <location>
        <begin position="782"/>
        <end position="792"/>
    </location>
</feature>
<evidence type="ECO:0000256" key="8">
    <source>
        <dbReference type="SAM" id="MobiDB-lite"/>
    </source>
</evidence>
<dbReference type="Pfam" id="PF02518">
    <property type="entry name" value="HATPase_c"/>
    <property type="match status" value="1"/>
</dbReference>
<feature type="region of interest" description="Disordered" evidence="8">
    <location>
        <begin position="668"/>
        <end position="792"/>
    </location>
</feature>
<dbReference type="SUPFAM" id="SSF55874">
    <property type="entry name" value="ATPase domain of HSP90 chaperone/DNA topoisomerase II/histidine kinase"/>
    <property type="match status" value="1"/>
</dbReference>
<dbReference type="AlphaFoldDB" id="A0A2P4UKB4"/>
<keyword evidence="4" id="KW-0808">Transferase</keyword>
<feature type="compositionally biased region" description="Basic and acidic residues" evidence="8">
    <location>
        <begin position="743"/>
        <end position="752"/>
    </location>
</feature>
<dbReference type="GO" id="GO:0005886">
    <property type="term" value="C:plasma membrane"/>
    <property type="evidence" value="ECO:0007669"/>
    <property type="project" value="TreeGrafter"/>
</dbReference>
<evidence type="ECO:0000313" key="12">
    <source>
        <dbReference type="Proteomes" id="UP000242367"/>
    </source>
</evidence>
<evidence type="ECO:0000256" key="5">
    <source>
        <dbReference type="ARBA" id="ARBA00022692"/>
    </source>
</evidence>
<keyword evidence="7" id="KW-1133">Transmembrane helix</keyword>
<keyword evidence="6 11" id="KW-0418">Kinase</keyword>
<keyword evidence="3" id="KW-0597">Phosphoprotein</keyword>
<dbReference type="GO" id="GO:0000160">
    <property type="term" value="P:phosphorelay signal transduction system"/>
    <property type="evidence" value="ECO:0007669"/>
    <property type="project" value="TreeGrafter"/>
</dbReference>
<dbReference type="EC" id="2.7.13.3" evidence="2"/>
<dbReference type="PANTHER" id="PTHR45436">
    <property type="entry name" value="SENSOR HISTIDINE KINASE YKOH"/>
    <property type="match status" value="1"/>
</dbReference>
<dbReference type="InterPro" id="IPR005467">
    <property type="entry name" value="His_kinase_dom"/>
</dbReference>
<evidence type="ECO:0000256" key="6">
    <source>
        <dbReference type="ARBA" id="ARBA00022777"/>
    </source>
</evidence>